<protein>
    <submittedName>
        <fullName evidence="1 2">BPH</fullName>
    </submittedName>
</protein>
<sequence length="201" mass="21856">TTVTIVRKDGRIAIAADTLTKWGGGKESADYVANHEKIIRVGDSYVAITGSATFKLILADYFASLDEPPQLDSVARIFCVWNTLHGALKEHYYLQAGEDKEDDLESSRMDVLIANPRGIFGVAAHRTVQEFSKFYAYGSGSPYALGAMYAAYRAPSLDAEAVARLGVMAAAEFHDESGLPVQSFVMELSPDVGSGENLYFQ</sequence>
<dbReference type="PDBsum" id="5OVT"/>
<dbReference type="SUPFAM" id="SSF56235">
    <property type="entry name" value="N-terminal nucleophile aminohydrolases (Ntn hydrolases)"/>
    <property type="match status" value="1"/>
</dbReference>
<name>A0A2R2JFN0_THIDE</name>
<organism evidence="1">
    <name type="scientific">Thiobacillus denitrificans</name>
    <dbReference type="NCBI Taxonomy" id="36861"/>
    <lineage>
        <taxon>Bacteria</taxon>
        <taxon>Pseudomonadati</taxon>
        <taxon>Pseudomonadota</taxon>
        <taxon>Betaproteobacteria</taxon>
        <taxon>Nitrosomonadales</taxon>
        <taxon>Thiobacillaceae</taxon>
        <taxon>Thiobacillus</taxon>
    </lineage>
</organism>
<keyword evidence="3 4" id="KW-0002">3D-structure</keyword>
<dbReference type="InterPro" id="IPR029055">
    <property type="entry name" value="Ntn_hydrolases_N"/>
</dbReference>
<proteinExistence type="evidence at protein level"/>
<dbReference type="PDB" id="5OVS">
    <property type="method" value="X-ray"/>
    <property type="resolution" value="2.30 A"/>
    <property type="chains" value="A/B/C/D/E/F/G/H/I/J/K/L/M/N=1-201"/>
</dbReference>
<accession>A0A2R2JFN0</accession>
<evidence type="ECO:0000313" key="1">
    <source>
        <dbReference type="PDB" id="5OVS"/>
    </source>
</evidence>
<dbReference type="PDBsum" id="5OVS"/>
<evidence type="ECO:0007829" key="4">
    <source>
        <dbReference type="PDB" id="5OVT"/>
    </source>
</evidence>
<evidence type="ECO:0007829" key="3">
    <source>
        <dbReference type="PDB" id="5OVS"/>
    </source>
</evidence>
<dbReference type="SMR" id="A0A2R2JFN0"/>
<dbReference type="AlphaFoldDB" id="A0A2R2JFN0"/>
<reference evidence="3 4" key="1">
    <citation type="journal article" date="2018" name="J. Biol. Chem.">
        <title>Structural characterization of the bacterial proteasome homolog BPH reveals a tetradecameric double-ring complex with unique inner cavity properties.</title>
        <authorList>
            <person name="Fuchs A.C.D."/>
            <person name="Maldoner L."/>
            <person name="Hipp K."/>
            <person name="Hartmann M.D."/>
            <person name="Martin J."/>
        </authorList>
    </citation>
    <scope>X-RAY CRYSTALLOGRAPHY (2.30 ANGSTROMS)</scope>
</reference>
<dbReference type="Gene3D" id="3.60.20.10">
    <property type="entry name" value="Glutamine Phosphoribosylpyrophosphate, subunit 1, domain 1"/>
    <property type="match status" value="1"/>
</dbReference>
<evidence type="ECO:0000313" key="2">
    <source>
        <dbReference type="PDB" id="5OVT"/>
    </source>
</evidence>
<dbReference type="PDB" id="5OVT">
    <property type="method" value="X-ray"/>
    <property type="resolution" value="2.95 A"/>
    <property type="chains" value="A/B/C/D/E/F/G=1-201"/>
</dbReference>